<evidence type="ECO:0000256" key="1">
    <source>
        <dbReference type="SAM" id="SignalP"/>
    </source>
</evidence>
<feature type="signal peptide" evidence="1">
    <location>
        <begin position="1"/>
        <end position="23"/>
    </location>
</feature>
<feature type="chain" id="PRO_5039354271" description="SbsC C-terminal domain-containing protein" evidence="1">
    <location>
        <begin position="24"/>
        <end position="345"/>
    </location>
</feature>
<accession>W4RWG4</accession>
<comment type="caution">
    <text evidence="3">The sequence shown here is derived from an EMBL/GenBank/DDBJ whole genome shotgun (WGS) entry which is preliminary data.</text>
</comment>
<dbReference type="Gene3D" id="1.20.58.780">
    <property type="match status" value="1"/>
</dbReference>
<name>W4RWG4_9BACI</name>
<proteinExistence type="predicted"/>
<dbReference type="Gene3D" id="1.20.58.790">
    <property type="match status" value="1"/>
</dbReference>
<organism evidence="3 4">
    <name type="scientific">Mesobacillus boroniphilus JCM 21738</name>
    <dbReference type="NCBI Taxonomy" id="1294265"/>
    <lineage>
        <taxon>Bacteria</taxon>
        <taxon>Bacillati</taxon>
        <taxon>Bacillota</taxon>
        <taxon>Bacilli</taxon>
        <taxon>Bacillales</taxon>
        <taxon>Bacillaceae</taxon>
        <taxon>Mesobacillus</taxon>
    </lineage>
</organism>
<dbReference type="EMBL" id="BAUW01000196">
    <property type="protein sequence ID" value="GAE48432.1"/>
    <property type="molecule type" value="Genomic_DNA"/>
</dbReference>
<dbReference type="AlphaFoldDB" id="W4RWG4"/>
<evidence type="ECO:0000313" key="4">
    <source>
        <dbReference type="Proteomes" id="UP000018949"/>
    </source>
</evidence>
<keyword evidence="4" id="KW-1185">Reference proteome</keyword>
<reference evidence="3 4" key="1">
    <citation type="submission" date="2013-12" db="EMBL/GenBank/DDBJ databases">
        <title>NBRP : Genome information of microbial organism related human and environment.</title>
        <authorList>
            <person name="Hattori M."/>
            <person name="Oshima K."/>
            <person name="Inaba H."/>
            <person name="Suda W."/>
            <person name="Sakamoto M."/>
            <person name="Iino T."/>
            <person name="Kitahara M."/>
            <person name="Oshida Y."/>
            <person name="Iida T."/>
            <person name="Kudo T."/>
            <person name="Itoh T."/>
            <person name="Ahmed I."/>
            <person name="Ohkuma M."/>
        </authorList>
    </citation>
    <scope>NUCLEOTIDE SEQUENCE [LARGE SCALE GENOMIC DNA]</scope>
    <source>
        <strain evidence="3 4">JCM 21738</strain>
    </source>
</reference>
<keyword evidence="1" id="KW-0732">Signal</keyword>
<feature type="domain" description="SbsC C-terminal" evidence="2">
    <location>
        <begin position="53"/>
        <end position="180"/>
    </location>
</feature>
<evidence type="ECO:0000259" key="2">
    <source>
        <dbReference type="Pfam" id="PF18058"/>
    </source>
</evidence>
<sequence length="345" mass="37893">MGKLIKKAVKVTAAATIGLSAYAAVNPIQSEAATTAESLVLKAESHKVPMIRATSVDYNADAVTQPWTIYNNAKKDYAAAKAAVNKTSGTQRQVLSARLDTVKLWIDRTAAYIDAISSGKKLTALQNTLETHLDNGDMPQAVLEYHKLSYEIKKQAIILYRVYGKSTREAILAEYKLPAEAAKREALYPVSIQIELGRLEAALEKEDFETAETHVLNIENWLYEVDGELYDVLESAFLDLLMAYAPTIEEIALVEGFEFTIEDPEANAKDVFLFLDGEGNALDLDPTEYGLVIEDDKGYFNPDGTLTRAFAATGLTNEGTVTVKLVDIALDEVLFEEAIQVVKAN</sequence>
<dbReference type="eggNOG" id="COG0737">
    <property type="taxonomic scope" value="Bacteria"/>
</dbReference>
<dbReference type="RefSeq" id="WP_023627846.1">
    <property type="nucleotide sequence ID" value="NZ_BAUW01000196.1"/>
</dbReference>
<protein>
    <recommendedName>
        <fullName evidence="2">SbsC C-terminal domain-containing protein</fullName>
    </recommendedName>
</protein>
<gene>
    <name evidence="3" type="ORF">JCM21738_5552</name>
</gene>
<dbReference type="InterPro" id="IPR041378">
    <property type="entry name" value="S-layer_SbsC_C"/>
</dbReference>
<dbReference type="Pfam" id="PF18058">
    <property type="entry name" value="SbsC_C"/>
    <property type="match status" value="1"/>
</dbReference>
<dbReference type="Proteomes" id="UP000018949">
    <property type="component" value="Unassembled WGS sequence"/>
</dbReference>
<evidence type="ECO:0000313" key="3">
    <source>
        <dbReference type="EMBL" id="GAE48432.1"/>
    </source>
</evidence>